<dbReference type="EMBL" id="JNUP01000066">
    <property type="protein sequence ID" value="KGE71371.1"/>
    <property type="molecule type" value="Genomic_DNA"/>
</dbReference>
<sequence>MSRYPTLITWLGIVFFLVFFSGLFILSDSIRRNRVQEAEHTLEALLPEISGNRENQQRILQKIYQDLPTLEALMYENPRGSIGFLWSRNPELVTLPGQTEPSGPRLQAPGLHQALISRPAMENGQATAVFRVILGRDLFFLFRTGFIALLLFAGLLICLYALLSLTRKEETWAPEEESDDQESDDQESDDQESDDQESDDQESDDHEPGDNTTPPGLPEDEAPEPGGALMAADPEPGGAPAPTDMEPPPPSREESADEEVPPPIDSDPDSDSEHGLGGETDAADQPPFSSPLSPDSALPEALDAELRKATLEDTSLSLCLIEMTNPETVEEGLSRFFSSLMEVFIYRDLLFHETTAACWVILPGQDLDAALSSCKEFLARGHAKLPDSDIRIGITSRNGRHIHHQVMMKEGRAALARALAGTDPLVGFQPDPEKYHKITPR</sequence>
<protein>
    <recommendedName>
        <fullName evidence="5">GGDEF domain-containing protein</fullName>
    </recommendedName>
</protein>
<feature type="transmembrane region" description="Helical" evidence="2">
    <location>
        <begin position="140"/>
        <end position="163"/>
    </location>
</feature>
<proteinExistence type="predicted"/>
<keyword evidence="2" id="KW-1133">Transmembrane helix</keyword>
<evidence type="ECO:0008006" key="5">
    <source>
        <dbReference type="Google" id="ProtNLM"/>
    </source>
</evidence>
<feature type="compositionally biased region" description="Low complexity" evidence="1">
    <location>
        <begin position="231"/>
        <end position="244"/>
    </location>
</feature>
<dbReference type="eggNOG" id="COG2199">
    <property type="taxonomic scope" value="Bacteria"/>
</dbReference>
<dbReference type="Proteomes" id="UP000029692">
    <property type="component" value="Unassembled WGS sequence"/>
</dbReference>
<name>A0A098QV05_9SPIO</name>
<dbReference type="AlphaFoldDB" id="A0A098QV05"/>
<feature type="compositionally biased region" description="Acidic residues" evidence="1">
    <location>
        <begin position="255"/>
        <end position="270"/>
    </location>
</feature>
<keyword evidence="2" id="KW-0472">Membrane</keyword>
<keyword evidence="4" id="KW-1185">Reference proteome</keyword>
<feature type="transmembrane region" description="Helical" evidence="2">
    <location>
        <begin position="6"/>
        <end position="26"/>
    </location>
</feature>
<gene>
    <name evidence="3" type="ORF">DC28_11215</name>
</gene>
<accession>A0A098QV05</accession>
<dbReference type="STRING" id="1480694.DC28_11215"/>
<evidence type="ECO:0000256" key="1">
    <source>
        <dbReference type="SAM" id="MobiDB-lite"/>
    </source>
</evidence>
<reference evidence="3 4" key="1">
    <citation type="submission" date="2014-05" db="EMBL/GenBank/DDBJ databases">
        <title>De novo Genome Sequence of Spirocheata sp.</title>
        <authorList>
            <person name="Shivani Y."/>
            <person name="Subhash Y."/>
            <person name="Tushar L."/>
            <person name="Sasikala C."/>
            <person name="Ramana C.V."/>
        </authorList>
    </citation>
    <scope>NUCLEOTIDE SEQUENCE [LARGE SCALE GENOMIC DNA]</scope>
    <source>
        <strain evidence="3 4">JC230</strain>
    </source>
</reference>
<evidence type="ECO:0000256" key="2">
    <source>
        <dbReference type="SAM" id="Phobius"/>
    </source>
</evidence>
<comment type="caution">
    <text evidence="3">The sequence shown here is derived from an EMBL/GenBank/DDBJ whole genome shotgun (WGS) entry which is preliminary data.</text>
</comment>
<evidence type="ECO:0000313" key="3">
    <source>
        <dbReference type="EMBL" id="KGE71371.1"/>
    </source>
</evidence>
<feature type="compositionally biased region" description="Acidic residues" evidence="1">
    <location>
        <begin position="172"/>
        <end position="207"/>
    </location>
</feature>
<organism evidence="3 4">
    <name type="scientific">Spirochaeta lutea</name>
    <dbReference type="NCBI Taxonomy" id="1480694"/>
    <lineage>
        <taxon>Bacteria</taxon>
        <taxon>Pseudomonadati</taxon>
        <taxon>Spirochaetota</taxon>
        <taxon>Spirochaetia</taxon>
        <taxon>Spirochaetales</taxon>
        <taxon>Spirochaetaceae</taxon>
        <taxon>Spirochaeta</taxon>
    </lineage>
</organism>
<keyword evidence="2" id="KW-0812">Transmembrane</keyword>
<evidence type="ECO:0000313" key="4">
    <source>
        <dbReference type="Proteomes" id="UP000029692"/>
    </source>
</evidence>
<feature type="region of interest" description="Disordered" evidence="1">
    <location>
        <begin position="172"/>
        <end position="297"/>
    </location>
</feature>